<proteinExistence type="predicted"/>
<dbReference type="InterPro" id="IPR055259">
    <property type="entry name" value="YkvP/CgeB_Glyco_trans-like"/>
</dbReference>
<dbReference type="GO" id="GO:0016740">
    <property type="term" value="F:transferase activity"/>
    <property type="evidence" value="ECO:0007669"/>
    <property type="project" value="UniProtKB-KW"/>
</dbReference>
<dbReference type="SUPFAM" id="SSF53756">
    <property type="entry name" value="UDP-Glycosyltransferase/glycogen phosphorylase"/>
    <property type="match status" value="1"/>
</dbReference>
<dbReference type="Pfam" id="PF13524">
    <property type="entry name" value="Glyco_trans_1_2"/>
    <property type="match status" value="1"/>
</dbReference>
<feature type="domain" description="Spore protein YkvP/CgeB glycosyl transferase-like" evidence="1">
    <location>
        <begin position="254"/>
        <end position="371"/>
    </location>
</feature>
<evidence type="ECO:0000313" key="3">
    <source>
        <dbReference type="Proteomes" id="UP000183658"/>
    </source>
</evidence>
<dbReference type="AlphaFoldDB" id="A0A1H9EWX5"/>
<dbReference type="OrthoDB" id="6638088at2"/>
<name>A0A1H9EWX5_FLAFI</name>
<accession>A0A1H9EWX5</accession>
<evidence type="ECO:0000259" key="1">
    <source>
        <dbReference type="Pfam" id="PF13524"/>
    </source>
</evidence>
<dbReference type="Gene3D" id="3.40.50.2000">
    <property type="entry name" value="Glycogen Phosphorylase B"/>
    <property type="match status" value="1"/>
</dbReference>
<dbReference type="Proteomes" id="UP000183658">
    <property type="component" value="Unassembled WGS sequence"/>
</dbReference>
<sequence>MKVLLVGEFSRLHNSLKEGLQELGHEVSIVGHQDGFKNYPIDYPIKKKWDNGFLKKLKVGIHLLSGFDVSSYLTYRQFKKNQNHFAGYDVLQLINENSFYCNYFYEKKILKHLFKNNSKTFLLSSGYDYLNVKYCFETPNFKSVIQAYLLGRISTKSFENVLKFKTKSFKKLHQLIYSNIEGIIASDLDYHFPLLQNSKYLGLIPNPINTNKIDFQPLEIEDKLIIFHGINTANYHKKGNDFFEKALKIIESKYGNKVEIITTRDVPYAAYINSYNKAHILLDQTYAHDQGYNALEAMAKGKVVFTGAEQQFIEHYNLSAKVAINTIADVDYLVNELSFLIENPNEIIAIGKRARAFIEKEHDYIKIAERYIKTWSES</sequence>
<organism evidence="2 3">
    <name type="scientific">Flavobacterium frigoris</name>
    <dbReference type="NCBI Taxonomy" id="229204"/>
    <lineage>
        <taxon>Bacteria</taxon>
        <taxon>Pseudomonadati</taxon>
        <taxon>Bacteroidota</taxon>
        <taxon>Flavobacteriia</taxon>
        <taxon>Flavobacteriales</taxon>
        <taxon>Flavobacteriaceae</taxon>
        <taxon>Flavobacterium</taxon>
    </lineage>
</organism>
<evidence type="ECO:0000313" key="2">
    <source>
        <dbReference type="EMBL" id="SEQ30097.1"/>
    </source>
</evidence>
<keyword evidence="3" id="KW-1185">Reference proteome</keyword>
<dbReference type="EMBL" id="FOFZ01000002">
    <property type="protein sequence ID" value="SEQ30097.1"/>
    <property type="molecule type" value="Genomic_DNA"/>
</dbReference>
<gene>
    <name evidence="2" type="ORF">SAMN05444355_10219</name>
</gene>
<reference evidence="3" key="1">
    <citation type="submission" date="2016-10" db="EMBL/GenBank/DDBJ databases">
        <authorList>
            <person name="Varghese N."/>
            <person name="Submissions S."/>
        </authorList>
    </citation>
    <scope>NUCLEOTIDE SEQUENCE [LARGE SCALE GENOMIC DNA]</scope>
    <source>
        <strain evidence="3">DSM 15719</strain>
    </source>
</reference>
<dbReference type="RefSeq" id="WP_074721208.1">
    <property type="nucleotide sequence ID" value="NZ_CBCRVS010000001.1"/>
</dbReference>
<keyword evidence="2" id="KW-0808">Transferase</keyword>
<protein>
    <submittedName>
        <fullName evidence="2">Glycosyl transferases group 1</fullName>
    </submittedName>
</protein>